<name>G3I2F7_CRIGR</name>
<dbReference type="Proteomes" id="UP000001075">
    <property type="component" value="Unassembled WGS sequence"/>
</dbReference>
<protein>
    <submittedName>
        <fullName evidence="1">Uncharacterized protein</fullName>
    </submittedName>
</protein>
<proteinExistence type="predicted"/>
<gene>
    <name evidence="1" type="ORF">I79_017599</name>
</gene>
<sequence>MWSKNIQVKIQIKSDVKDQSSNIIANDATFAYDLSDIQLHPHLSFLTCKLLGATSFAL</sequence>
<organism evidence="1 2">
    <name type="scientific">Cricetulus griseus</name>
    <name type="common">Chinese hamster</name>
    <name type="synonym">Cricetulus barabensis griseus</name>
    <dbReference type="NCBI Taxonomy" id="10029"/>
    <lineage>
        <taxon>Eukaryota</taxon>
        <taxon>Metazoa</taxon>
        <taxon>Chordata</taxon>
        <taxon>Craniata</taxon>
        <taxon>Vertebrata</taxon>
        <taxon>Euteleostomi</taxon>
        <taxon>Mammalia</taxon>
        <taxon>Eutheria</taxon>
        <taxon>Euarchontoglires</taxon>
        <taxon>Glires</taxon>
        <taxon>Rodentia</taxon>
        <taxon>Myomorpha</taxon>
        <taxon>Muroidea</taxon>
        <taxon>Cricetidae</taxon>
        <taxon>Cricetinae</taxon>
        <taxon>Cricetulus</taxon>
    </lineage>
</organism>
<dbReference type="AlphaFoldDB" id="G3I2F7"/>
<accession>G3I2F7</accession>
<evidence type="ECO:0000313" key="1">
    <source>
        <dbReference type="EMBL" id="EGV99356.1"/>
    </source>
</evidence>
<evidence type="ECO:0000313" key="2">
    <source>
        <dbReference type="Proteomes" id="UP000001075"/>
    </source>
</evidence>
<reference evidence="2" key="1">
    <citation type="journal article" date="2011" name="Nat. Biotechnol.">
        <title>The genomic sequence of the Chinese hamster ovary (CHO)-K1 cell line.</title>
        <authorList>
            <person name="Xu X."/>
            <person name="Nagarajan H."/>
            <person name="Lewis N.E."/>
            <person name="Pan S."/>
            <person name="Cai Z."/>
            <person name="Liu X."/>
            <person name="Chen W."/>
            <person name="Xie M."/>
            <person name="Wang W."/>
            <person name="Hammond S."/>
            <person name="Andersen M.R."/>
            <person name="Neff N."/>
            <person name="Passarelli B."/>
            <person name="Koh W."/>
            <person name="Fan H.C."/>
            <person name="Wang J."/>
            <person name="Gui Y."/>
            <person name="Lee K.H."/>
            <person name="Betenbaugh M.J."/>
            <person name="Quake S.R."/>
            <person name="Famili I."/>
            <person name="Palsson B.O."/>
            <person name="Wang J."/>
        </authorList>
    </citation>
    <scope>NUCLEOTIDE SEQUENCE [LARGE SCALE GENOMIC DNA]</scope>
    <source>
        <strain evidence="2">CHO K1 cell line</strain>
    </source>
</reference>
<dbReference type="InParanoid" id="G3I2F7"/>
<dbReference type="EMBL" id="JH001133">
    <property type="protein sequence ID" value="EGV99356.1"/>
    <property type="molecule type" value="Genomic_DNA"/>
</dbReference>